<gene>
    <name evidence="2" type="ORF">JQS43_02645</name>
</gene>
<organism evidence="2 3">
    <name type="scientific">Natronosporangium hydrolyticum</name>
    <dbReference type="NCBI Taxonomy" id="2811111"/>
    <lineage>
        <taxon>Bacteria</taxon>
        <taxon>Bacillati</taxon>
        <taxon>Actinomycetota</taxon>
        <taxon>Actinomycetes</taxon>
        <taxon>Micromonosporales</taxon>
        <taxon>Micromonosporaceae</taxon>
        <taxon>Natronosporangium</taxon>
    </lineage>
</organism>
<evidence type="ECO:0000313" key="2">
    <source>
        <dbReference type="EMBL" id="QSB15280.1"/>
    </source>
</evidence>
<evidence type="ECO:0000313" key="3">
    <source>
        <dbReference type="Proteomes" id="UP000662857"/>
    </source>
</evidence>
<protein>
    <submittedName>
        <fullName evidence="2">DUF4188 domain-containing protein</fullName>
    </submittedName>
</protein>
<dbReference type="EMBL" id="CP070499">
    <property type="protein sequence ID" value="QSB15280.1"/>
    <property type="molecule type" value="Genomic_DNA"/>
</dbReference>
<proteinExistence type="predicted"/>
<accession>A0A895YMF4</accession>
<reference evidence="2" key="1">
    <citation type="submission" date="2021-02" db="EMBL/GenBank/DDBJ databases">
        <title>Natrosporangium hydrolyticum gen. nov., sp. nov, a haloalkaliphilic actinobacterium from a soda solonchak soil.</title>
        <authorList>
            <person name="Sorokin D.Y."/>
            <person name="Khijniak T.V."/>
            <person name="Zakharycheva A.P."/>
            <person name="Boueva O.V."/>
            <person name="Ariskina E.V."/>
            <person name="Hahnke R.L."/>
            <person name="Bunk B."/>
            <person name="Sproer C."/>
            <person name="Schumann P."/>
            <person name="Evtushenko L.I."/>
            <person name="Kublanov I.V."/>
        </authorList>
    </citation>
    <scope>NUCLEOTIDE SEQUENCE</scope>
    <source>
        <strain evidence="2">DSM 106523</strain>
    </source>
</reference>
<dbReference type="RefSeq" id="WP_239677463.1">
    <property type="nucleotide sequence ID" value="NZ_CP070499.1"/>
</dbReference>
<sequence length="167" mass="18724">MTKIAPGRMTAEIDGDYVVFLLGMRVNRWWKPHKWLPVWSAVGAANRVLRSRPDLGYLGGGQWLGRDGAMLVQYWRSVEQLERFARDPSLPHQPAWQRFNRAVGGNGDVGVWHEMYLVQPGGWEAIYVNMPRLGLATATAHVPVGRQGDSSQERRARAASAEPPHVS</sequence>
<dbReference type="KEGG" id="nhy:JQS43_02645"/>
<dbReference type="AlphaFoldDB" id="A0A895YMF4"/>
<feature type="region of interest" description="Disordered" evidence="1">
    <location>
        <begin position="143"/>
        <end position="167"/>
    </location>
</feature>
<feature type="compositionally biased region" description="Low complexity" evidence="1">
    <location>
        <begin position="158"/>
        <end position="167"/>
    </location>
</feature>
<dbReference type="InterPro" id="IPR025444">
    <property type="entry name" value="Monooxy_af470"/>
</dbReference>
<dbReference type="Pfam" id="PF13826">
    <property type="entry name" value="Monooxy_af470-like"/>
    <property type="match status" value="1"/>
</dbReference>
<dbReference type="Proteomes" id="UP000662857">
    <property type="component" value="Chromosome"/>
</dbReference>
<keyword evidence="3" id="KW-1185">Reference proteome</keyword>
<name>A0A895YMF4_9ACTN</name>
<evidence type="ECO:0000256" key="1">
    <source>
        <dbReference type="SAM" id="MobiDB-lite"/>
    </source>
</evidence>